<name>A0A841BKJ8_9ACTN</name>
<dbReference type="Pfam" id="PF13202">
    <property type="entry name" value="EF-hand_5"/>
    <property type="match status" value="1"/>
</dbReference>
<protein>
    <submittedName>
        <fullName evidence="2">Ca2+-binding EF-hand superfamily protein</fullName>
    </submittedName>
</protein>
<dbReference type="Pfam" id="PF13833">
    <property type="entry name" value="EF-hand_8"/>
    <property type="match status" value="1"/>
</dbReference>
<evidence type="ECO:0000313" key="2">
    <source>
        <dbReference type="EMBL" id="MBB5868804.1"/>
    </source>
</evidence>
<dbReference type="SUPFAM" id="SSF47473">
    <property type="entry name" value="EF-hand"/>
    <property type="match status" value="1"/>
</dbReference>
<sequence>MTEKTLLSRKHDRAFGHLDRNGTGFIEREDIIDLGERVLSAVGEPTSSERGAELLGAFGEVWTVLVTACDRNADDKLDAREYHIGMTWAFVQDEEGYDRIFHPAVKAVMELADTDGDGSLQAGEFRAMQLAFGTPADEIDEAFAGLDRDGSGSLTVDELLRAARQFYTSPDDRDPGNGLFGRI</sequence>
<dbReference type="InterPro" id="IPR018247">
    <property type="entry name" value="EF_Hand_1_Ca_BS"/>
</dbReference>
<dbReference type="GO" id="GO:0005509">
    <property type="term" value="F:calcium ion binding"/>
    <property type="evidence" value="ECO:0007669"/>
    <property type="project" value="InterPro"/>
</dbReference>
<organism evidence="2 3">
    <name type="scientific">Allocatelliglobosispora scoriae</name>
    <dbReference type="NCBI Taxonomy" id="643052"/>
    <lineage>
        <taxon>Bacteria</taxon>
        <taxon>Bacillati</taxon>
        <taxon>Actinomycetota</taxon>
        <taxon>Actinomycetes</taxon>
        <taxon>Micromonosporales</taxon>
        <taxon>Micromonosporaceae</taxon>
        <taxon>Allocatelliglobosispora</taxon>
    </lineage>
</organism>
<dbReference type="InterPro" id="IPR002048">
    <property type="entry name" value="EF_hand_dom"/>
</dbReference>
<dbReference type="CDD" id="cd00051">
    <property type="entry name" value="EFh"/>
    <property type="match status" value="1"/>
</dbReference>
<evidence type="ECO:0000259" key="1">
    <source>
        <dbReference type="PROSITE" id="PS50222"/>
    </source>
</evidence>
<dbReference type="RefSeq" id="WP_184835006.1">
    <property type="nucleotide sequence ID" value="NZ_JACHMN010000002.1"/>
</dbReference>
<keyword evidence="3" id="KW-1185">Reference proteome</keyword>
<dbReference type="SMART" id="SM00054">
    <property type="entry name" value="EFh"/>
    <property type="match status" value="3"/>
</dbReference>
<dbReference type="PROSITE" id="PS50222">
    <property type="entry name" value="EF_HAND_2"/>
    <property type="match status" value="1"/>
</dbReference>
<gene>
    <name evidence="2" type="ORF">F4553_002183</name>
</gene>
<dbReference type="AlphaFoldDB" id="A0A841BKJ8"/>
<proteinExistence type="predicted"/>
<dbReference type="InterPro" id="IPR011992">
    <property type="entry name" value="EF-hand-dom_pair"/>
</dbReference>
<dbReference type="Proteomes" id="UP000587527">
    <property type="component" value="Unassembled WGS sequence"/>
</dbReference>
<evidence type="ECO:0000313" key="3">
    <source>
        <dbReference type="Proteomes" id="UP000587527"/>
    </source>
</evidence>
<dbReference type="Gene3D" id="1.10.238.10">
    <property type="entry name" value="EF-hand"/>
    <property type="match status" value="1"/>
</dbReference>
<comment type="caution">
    <text evidence="2">The sequence shown here is derived from an EMBL/GenBank/DDBJ whole genome shotgun (WGS) entry which is preliminary data.</text>
</comment>
<dbReference type="EMBL" id="JACHMN010000002">
    <property type="protein sequence ID" value="MBB5868804.1"/>
    <property type="molecule type" value="Genomic_DNA"/>
</dbReference>
<dbReference type="PROSITE" id="PS00018">
    <property type="entry name" value="EF_HAND_1"/>
    <property type="match status" value="3"/>
</dbReference>
<accession>A0A841BKJ8</accession>
<feature type="domain" description="EF-hand" evidence="1">
    <location>
        <begin position="134"/>
        <end position="169"/>
    </location>
</feature>
<reference evidence="2 3" key="1">
    <citation type="submission" date="2020-08" db="EMBL/GenBank/DDBJ databases">
        <title>Sequencing the genomes of 1000 actinobacteria strains.</title>
        <authorList>
            <person name="Klenk H.-P."/>
        </authorList>
    </citation>
    <scope>NUCLEOTIDE SEQUENCE [LARGE SCALE GENOMIC DNA]</scope>
    <source>
        <strain evidence="2 3">DSM 45362</strain>
    </source>
</reference>